<organism evidence="2 3">
    <name type="scientific">Purpureocillium lavendulum</name>
    <dbReference type="NCBI Taxonomy" id="1247861"/>
    <lineage>
        <taxon>Eukaryota</taxon>
        <taxon>Fungi</taxon>
        <taxon>Dikarya</taxon>
        <taxon>Ascomycota</taxon>
        <taxon>Pezizomycotina</taxon>
        <taxon>Sordariomycetes</taxon>
        <taxon>Hypocreomycetidae</taxon>
        <taxon>Hypocreales</taxon>
        <taxon>Ophiocordycipitaceae</taxon>
        <taxon>Purpureocillium</taxon>
    </lineage>
</organism>
<dbReference type="Proteomes" id="UP001163105">
    <property type="component" value="Unassembled WGS sequence"/>
</dbReference>
<dbReference type="EMBL" id="JAQHRD010000003">
    <property type="protein sequence ID" value="KAJ6443419.1"/>
    <property type="molecule type" value="Genomic_DNA"/>
</dbReference>
<dbReference type="AlphaFoldDB" id="A0AB34FX08"/>
<evidence type="ECO:0000256" key="1">
    <source>
        <dbReference type="SAM" id="MobiDB-lite"/>
    </source>
</evidence>
<feature type="region of interest" description="Disordered" evidence="1">
    <location>
        <begin position="72"/>
        <end position="106"/>
    </location>
</feature>
<proteinExistence type="predicted"/>
<evidence type="ECO:0000313" key="3">
    <source>
        <dbReference type="Proteomes" id="UP001163105"/>
    </source>
</evidence>
<dbReference type="InterPro" id="IPR024645">
    <property type="entry name" value="Mitochondr_Som1"/>
</dbReference>
<comment type="caution">
    <text evidence="2">The sequence shown here is derived from an EMBL/GenBank/DDBJ whole genome shotgun (WGS) entry which is preliminary data.</text>
</comment>
<feature type="region of interest" description="Disordered" evidence="1">
    <location>
        <begin position="306"/>
        <end position="360"/>
    </location>
</feature>
<feature type="compositionally biased region" description="Basic and acidic residues" evidence="1">
    <location>
        <begin position="176"/>
        <end position="190"/>
    </location>
</feature>
<accession>A0AB34FX08</accession>
<feature type="region of interest" description="Disordered" evidence="1">
    <location>
        <begin position="174"/>
        <end position="202"/>
    </location>
</feature>
<name>A0AB34FX08_9HYPO</name>
<dbReference type="Pfam" id="PF11093">
    <property type="entry name" value="Mitochondr_Som1"/>
    <property type="match status" value="1"/>
</dbReference>
<protein>
    <submittedName>
        <fullName evidence="2">Uncharacterized protein</fullName>
    </submittedName>
</protein>
<evidence type="ECO:0000313" key="2">
    <source>
        <dbReference type="EMBL" id="KAJ6443419.1"/>
    </source>
</evidence>
<sequence>MYLCPDWATDPSPPCLSRSLGTLSLVKDKAPPLRARRPAGRIDGILPRPPLGEGLIGAHAERKGRDLVAVDAQPAPPSRHDVSRARTGASAAAAAAADNKRPPPVPRATRLRRVVVEHKGGRVGDQGAQVLLHGGGRDGAGAASRPLDVDVAHVVLGTGQARGVEAAVEVDDEDGLAQRRADERRDERVEQGQAAARDGRRGRLGVAEVARRDAVQVVHSRKGEMTPPCHSFPAAELPAKVQQDARGRRRKLPDGARRVDLSACELFQMLQYRCEVQRPHERGSPVQCFPVERLFRRCSDKKGPFTVETTAWEGESSTPPPPPSQQQQQQHGGRAGDDGPKPAKPFQWSSHWNEADVAPR</sequence>
<reference evidence="2" key="1">
    <citation type="submission" date="2023-01" db="EMBL/GenBank/DDBJ databases">
        <title>The growth and conidiation of Purpureocillium lavendulum are regulated by nitrogen source and histone H3K14 acetylation.</title>
        <authorList>
            <person name="Tang P."/>
            <person name="Han J."/>
            <person name="Zhang C."/>
            <person name="Tang P."/>
            <person name="Qi F."/>
            <person name="Zhang K."/>
            <person name="Liang L."/>
        </authorList>
    </citation>
    <scope>NUCLEOTIDE SEQUENCE</scope>
    <source>
        <strain evidence="2">YMF1.00683</strain>
    </source>
</reference>
<dbReference type="GO" id="GO:0042720">
    <property type="term" value="C:mitochondrial inner membrane peptidase complex"/>
    <property type="evidence" value="ECO:0007669"/>
    <property type="project" value="InterPro"/>
</dbReference>
<keyword evidence="3" id="KW-1185">Reference proteome</keyword>
<gene>
    <name evidence="2" type="ORF">O9K51_04598</name>
</gene>